<gene>
    <name evidence="2" type="ORF">LOX96_17335</name>
</gene>
<dbReference type="Pfam" id="PF03886">
    <property type="entry name" value="ABC_trans_aux"/>
    <property type="match status" value="1"/>
</dbReference>
<sequence>MKINKFIIILVAGLILCACGRSKQAQFYMLNPVPPKMVPASRYAYLKIGVDAIRTPAFTEKPQLMIYDSFNRVQLEEFHQWAESLDKNIRRVIKTNLNTLLPGVVMEDAPWDIEFKPDYTLKINISEFKVDLLGNSSLRADYIIFHQGQVIKKYEKFYHTKVPSVTVETLVSSMNSNLNHLTQDIAKALAVEKQVKRSERTRELN</sequence>
<dbReference type="SUPFAM" id="SSF159594">
    <property type="entry name" value="XCC0632-like"/>
    <property type="match status" value="1"/>
</dbReference>
<feature type="domain" description="ABC-type transport auxiliary lipoprotein component" evidence="1">
    <location>
        <begin position="28"/>
        <end position="186"/>
    </location>
</feature>
<dbReference type="InterPro" id="IPR005586">
    <property type="entry name" value="ABC_trans_aux"/>
</dbReference>
<protein>
    <submittedName>
        <fullName evidence="2">PqiC family protein</fullName>
    </submittedName>
</protein>
<name>A0A9X2ICF1_9GAMM</name>
<reference evidence="2" key="1">
    <citation type="submission" date="2021-11" db="EMBL/GenBank/DDBJ databases">
        <title>Legionella maioricencis sp. nov., a new species isolated from hot water samples in Mallorca.</title>
        <authorList>
            <person name="Crespi S."/>
            <person name="Drasar V."/>
            <person name="Salva-Serra F."/>
            <person name="Jaen-Luchoro D."/>
            <person name="Pineiro-Iglesias B."/>
            <person name="Aliaga F."/>
            <person name="Fernandez-Juarez V."/>
            <person name="Coll G."/>
            <person name="Moore E.R.B."/>
            <person name="Bennasar-Figueras A."/>
        </authorList>
    </citation>
    <scope>NUCLEOTIDE SEQUENCE</scope>
    <source>
        <strain evidence="2">HCPI-6</strain>
    </source>
</reference>
<accession>A0A9X2ICF1</accession>
<evidence type="ECO:0000259" key="1">
    <source>
        <dbReference type="Pfam" id="PF03886"/>
    </source>
</evidence>
<dbReference type="PROSITE" id="PS51257">
    <property type="entry name" value="PROKAR_LIPOPROTEIN"/>
    <property type="match status" value="1"/>
</dbReference>
<comment type="caution">
    <text evidence="2">The sequence shown here is derived from an EMBL/GenBank/DDBJ whole genome shotgun (WGS) entry which is preliminary data.</text>
</comment>
<dbReference type="AlphaFoldDB" id="A0A9X2ICF1"/>
<dbReference type="Proteomes" id="UP001139721">
    <property type="component" value="Unassembled WGS sequence"/>
</dbReference>
<dbReference type="EMBL" id="JAJKBJ010000049">
    <property type="protein sequence ID" value="MCL9685864.1"/>
    <property type="molecule type" value="Genomic_DNA"/>
</dbReference>
<keyword evidence="3" id="KW-1185">Reference proteome</keyword>
<dbReference type="RefSeq" id="WP_250424770.1">
    <property type="nucleotide sequence ID" value="NZ_JAJKBJ010000049.1"/>
</dbReference>
<evidence type="ECO:0000313" key="3">
    <source>
        <dbReference type="Proteomes" id="UP001139721"/>
    </source>
</evidence>
<evidence type="ECO:0000313" key="2">
    <source>
        <dbReference type="EMBL" id="MCL9685864.1"/>
    </source>
</evidence>
<proteinExistence type="predicted"/>
<organism evidence="2 3">
    <name type="scientific">Legionella maioricensis</name>
    <dbReference type="NCBI Taxonomy" id="2896528"/>
    <lineage>
        <taxon>Bacteria</taxon>
        <taxon>Pseudomonadati</taxon>
        <taxon>Pseudomonadota</taxon>
        <taxon>Gammaproteobacteria</taxon>
        <taxon>Legionellales</taxon>
        <taxon>Legionellaceae</taxon>
        <taxon>Legionella</taxon>
    </lineage>
</organism>
<dbReference type="Gene3D" id="3.40.50.10610">
    <property type="entry name" value="ABC-type transport auxiliary lipoprotein component"/>
    <property type="match status" value="1"/>
</dbReference>